<feature type="chain" id="PRO_5024407475" evidence="1">
    <location>
        <begin position="21"/>
        <end position="128"/>
    </location>
</feature>
<dbReference type="RefSeq" id="WP_138661218.1">
    <property type="nucleotide sequence ID" value="NZ_VANS01000001.1"/>
</dbReference>
<sequence length="128" mass="13293">MKKLIALTALAVACAGAALADPLEGTWKTEADDGAFAHVVIAPCGPNYCGKIAKTFNASGEYQSPNIGKTLVIDMANSGGGNYKGKVWRPSNDKIYIGKMALAGDSVKLSGCVAGGLICSKQTWTRLK</sequence>
<dbReference type="InterPro" id="IPR019223">
    <property type="entry name" value="DUF2147"/>
</dbReference>
<feature type="signal peptide" evidence="1">
    <location>
        <begin position="1"/>
        <end position="20"/>
    </location>
</feature>
<gene>
    <name evidence="3" type="ORF">FDT80_05625</name>
</gene>
<feature type="domain" description="DUF2147" evidence="2">
    <location>
        <begin position="25"/>
        <end position="126"/>
    </location>
</feature>
<dbReference type="Proteomes" id="UP000309550">
    <property type="component" value="Unassembled WGS sequence"/>
</dbReference>
<evidence type="ECO:0000256" key="1">
    <source>
        <dbReference type="SAM" id="SignalP"/>
    </source>
</evidence>
<organism evidence="3 4">
    <name type="scientific">Sulfitobacter sabulilitoris</name>
    <dbReference type="NCBI Taxonomy" id="2562655"/>
    <lineage>
        <taxon>Bacteria</taxon>
        <taxon>Pseudomonadati</taxon>
        <taxon>Pseudomonadota</taxon>
        <taxon>Alphaproteobacteria</taxon>
        <taxon>Rhodobacterales</taxon>
        <taxon>Roseobacteraceae</taxon>
        <taxon>Sulfitobacter</taxon>
    </lineage>
</organism>
<proteinExistence type="predicted"/>
<keyword evidence="1" id="KW-0732">Signal</keyword>
<comment type="caution">
    <text evidence="3">The sequence shown here is derived from an EMBL/GenBank/DDBJ whole genome shotgun (WGS) entry which is preliminary data.</text>
</comment>
<dbReference type="Pfam" id="PF09917">
    <property type="entry name" value="DUF2147"/>
    <property type="match status" value="1"/>
</dbReference>
<keyword evidence="4" id="KW-1185">Reference proteome</keyword>
<dbReference type="PANTHER" id="PTHR36919:SF2">
    <property type="entry name" value="BLL6627 PROTEIN"/>
    <property type="match status" value="1"/>
</dbReference>
<name>A0A5S3PKU0_9RHOB</name>
<dbReference type="EMBL" id="VANS01000001">
    <property type="protein sequence ID" value="TMM55048.1"/>
    <property type="molecule type" value="Genomic_DNA"/>
</dbReference>
<reference evidence="3 4" key="1">
    <citation type="submission" date="2019-05" db="EMBL/GenBank/DDBJ databases">
        <title>Sulfitobacter sabulilitoris sp. nov., isolated from a marine sand.</title>
        <authorList>
            <person name="Yoon J.-H."/>
        </authorList>
    </citation>
    <scope>NUCLEOTIDE SEQUENCE [LARGE SCALE GENOMIC DNA]</scope>
    <source>
        <strain evidence="3 4">HSMS-29</strain>
    </source>
</reference>
<evidence type="ECO:0000313" key="4">
    <source>
        <dbReference type="Proteomes" id="UP000309550"/>
    </source>
</evidence>
<dbReference type="AlphaFoldDB" id="A0A5S3PKU0"/>
<dbReference type="Gene3D" id="2.40.128.520">
    <property type="match status" value="1"/>
</dbReference>
<dbReference type="OrthoDB" id="9811671at2"/>
<evidence type="ECO:0000259" key="2">
    <source>
        <dbReference type="Pfam" id="PF09917"/>
    </source>
</evidence>
<evidence type="ECO:0000313" key="3">
    <source>
        <dbReference type="EMBL" id="TMM55048.1"/>
    </source>
</evidence>
<protein>
    <submittedName>
        <fullName evidence="3">DUF2147 domain-containing protein</fullName>
    </submittedName>
</protein>
<dbReference type="PANTHER" id="PTHR36919">
    <property type="entry name" value="BLR1215 PROTEIN"/>
    <property type="match status" value="1"/>
</dbReference>
<accession>A0A5S3PKU0</accession>